<sequence length="327" mass="34959">MRTNSEAAVNLTRGFGLKMFSEDELYAIHLATLQVLERTGIKVESEEALEIFDAGGAKVNKQTHLVKFPAYIVEDAIRSAPSKVVLNARNPVHNVILEGKRVHFTNFGEGIMVIDPFTGAYRKSTKQDCANAALICDALDEVDVILRAVAAHDVFVPTHALHEMEVCFHNTSKPVFNGGVNARLAEYLFQMGAAVCGGMDKFKERPILSLNVCPTSPLQLTSHCTDAIIKCAEYGVPVNILSMAMAGGSSPVTLGGTLVTHNAEVLSGVILNQLTRKGAPVIYGSSTTMMDLKTTTAPVGAPELGMINAAVAALAQYYLLPSWVAGG</sequence>
<dbReference type="GO" id="GO:0032259">
    <property type="term" value="P:methylation"/>
    <property type="evidence" value="ECO:0007669"/>
    <property type="project" value="UniProtKB-KW"/>
</dbReference>
<organism evidence="4 5">
    <name type="scientific">Formimonas warabiya</name>
    <dbReference type="NCBI Taxonomy" id="1761012"/>
    <lineage>
        <taxon>Bacteria</taxon>
        <taxon>Bacillati</taxon>
        <taxon>Bacillota</taxon>
        <taxon>Clostridia</taxon>
        <taxon>Eubacteriales</taxon>
        <taxon>Peptococcaceae</taxon>
        <taxon>Candidatus Formimonas</taxon>
    </lineage>
</organism>
<dbReference type="InterPro" id="IPR010426">
    <property type="entry name" value="MTTB_MeTrfase"/>
</dbReference>
<reference evidence="4 5" key="1">
    <citation type="submission" date="2016-10" db="EMBL/GenBank/DDBJ databases">
        <title>Complete Genome Sequence of Peptococcaceae strain DCMF.</title>
        <authorList>
            <person name="Edwards R.J."/>
            <person name="Holland S.I."/>
            <person name="Deshpande N.P."/>
            <person name="Wong Y.K."/>
            <person name="Ertan H."/>
            <person name="Manefield M."/>
            <person name="Russell T.L."/>
            <person name="Lee M.J."/>
        </authorList>
    </citation>
    <scope>NUCLEOTIDE SEQUENCE [LARGE SCALE GENOMIC DNA]</scope>
    <source>
        <strain evidence="4 5">DCMF</strain>
    </source>
</reference>
<comment type="similarity">
    <text evidence="1">Belongs to the trimethylamine methyltransferase family.</text>
</comment>
<dbReference type="AlphaFoldDB" id="A0A3G1KY93"/>
<name>A0A3G1KY93_FORW1</name>
<keyword evidence="5" id="KW-1185">Reference proteome</keyword>
<gene>
    <name evidence="4" type="ORF">DCMF_23845</name>
</gene>
<dbReference type="EMBL" id="CP017634">
    <property type="protein sequence ID" value="ATW27380.1"/>
    <property type="molecule type" value="Genomic_DNA"/>
</dbReference>
<dbReference type="KEGG" id="fwa:DCMF_23845"/>
<evidence type="ECO:0000313" key="5">
    <source>
        <dbReference type="Proteomes" id="UP000323521"/>
    </source>
</evidence>
<dbReference type="Proteomes" id="UP000323521">
    <property type="component" value="Chromosome"/>
</dbReference>
<dbReference type="Pfam" id="PF06253">
    <property type="entry name" value="MTTB"/>
    <property type="match status" value="1"/>
</dbReference>
<dbReference type="GO" id="GO:0015948">
    <property type="term" value="P:methanogenesis"/>
    <property type="evidence" value="ECO:0007669"/>
    <property type="project" value="InterPro"/>
</dbReference>
<dbReference type="Gene3D" id="3.20.20.480">
    <property type="entry name" value="Trimethylamine methyltransferase-like"/>
    <property type="match status" value="1"/>
</dbReference>
<keyword evidence="2 4" id="KW-0489">Methyltransferase</keyword>
<dbReference type="OrthoDB" id="5418352at2"/>
<dbReference type="GO" id="GO:0008168">
    <property type="term" value="F:methyltransferase activity"/>
    <property type="evidence" value="ECO:0007669"/>
    <property type="project" value="UniProtKB-KW"/>
</dbReference>
<evidence type="ECO:0000256" key="2">
    <source>
        <dbReference type="ARBA" id="ARBA00022603"/>
    </source>
</evidence>
<proteinExistence type="inferred from homology"/>
<evidence type="ECO:0000256" key="3">
    <source>
        <dbReference type="ARBA" id="ARBA00022679"/>
    </source>
</evidence>
<keyword evidence="3 4" id="KW-0808">Transferase</keyword>
<accession>A0A3G1KY93</accession>
<protein>
    <submittedName>
        <fullName evidence="4">Trimethylamine methyltransferase</fullName>
    </submittedName>
</protein>
<evidence type="ECO:0000256" key="1">
    <source>
        <dbReference type="ARBA" id="ARBA00007137"/>
    </source>
</evidence>
<evidence type="ECO:0000313" key="4">
    <source>
        <dbReference type="EMBL" id="ATW27380.1"/>
    </source>
</evidence>
<dbReference type="InterPro" id="IPR038601">
    <property type="entry name" value="MttB-like_sf"/>
</dbReference>